<proteinExistence type="predicted"/>
<evidence type="ECO:0008006" key="3">
    <source>
        <dbReference type="Google" id="ProtNLM"/>
    </source>
</evidence>
<protein>
    <recommendedName>
        <fullName evidence="3">Spore coat protein</fullName>
    </recommendedName>
</protein>
<name>A0A917CWR2_9BACL</name>
<gene>
    <name evidence="1" type="ORF">GCM10010916_15840</name>
</gene>
<sequence>MILPLTAKEMEYIVDSMSNEDLLMKQCAVTAATANNGSLRQICSQMQQVHEQHYQALMSALSYHQSMAPTQPQS</sequence>
<dbReference type="AlphaFoldDB" id="A0A917CWR2"/>
<organism evidence="1 2">
    <name type="scientific">Paenibacillus abyssi</name>
    <dbReference type="NCBI Taxonomy" id="1340531"/>
    <lineage>
        <taxon>Bacteria</taxon>
        <taxon>Bacillati</taxon>
        <taxon>Bacillota</taxon>
        <taxon>Bacilli</taxon>
        <taxon>Bacillales</taxon>
        <taxon>Paenibacillaceae</taxon>
        <taxon>Paenibacillus</taxon>
    </lineage>
</organism>
<accession>A0A917CWR2</accession>
<reference evidence="1" key="2">
    <citation type="submission" date="2020-09" db="EMBL/GenBank/DDBJ databases">
        <authorList>
            <person name="Sun Q."/>
            <person name="Zhou Y."/>
        </authorList>
    </citation>
    <scope>NUCLEOTIDE SEQUENCE</scope>
    <source>
        <strain evidence="1">CGMCC 1.12987</strain>
    </source>
</reference>
<dbReference type="Proteomes" id="UP000644756">
    <property type="component" value="Unassembled WGS sequence"/>
</dbReference>
<comment type="caution">
    <text evidence="1">The sequence shown here is derived from an EMBL/GenBank/DDBJ whole genome shotgun (WGS) entry which is preliminary data.</text>
</comment>
<dbReference type="RefSeq" id="WP_188530517.1">
    <property type="nucleotide sequence ID" value="NZ_BMGR01000004.1"/>
</dbReference>
<evidence type="ECO:0000313" key="2">
    <source>
        <dbReference type="Proteomes" id="UP000644756"/>
    </source>
</evidence>
<reference evidence="1" key="1">
    <citation type="journal article" date="2014" name="Int. J. Syst. Evol. Microbiol.">
        <title>Complete genome sequence of Corynebacterium casei LMG S-19264T (=DSM 44701T), isolated from a smear-ripened cheese.</title>
        <authorList>
            <consortium name="US DOE Joint Genome Institute (JGI-PGF)"/>
            <person name="Walter F."/>
            <person name="Albersmeier A."/>
            <person name="Kalinowski J."/>
            <person name="Ruckert C."/>
        </authorList>
    </citation>
    <scope>NUCLEOTIDE SEQUENCE</scope>
    <source>
        <strain evidence="1">CGMCC 1.12987</strain>
    </source>
</reference>
<keyword evidence="2" id="KW-1185">Reference proteome</keyword>
<dbReference type="EMBL" id="BMGR01000004">
    <property type="protein sequence ID" value="GGF99378.1"/>
    <property type="molecule type" value="Genomic_DNA"/>
</dbReference>
<evidence type="ECO:0000313" key="1">
    <source>
        <dbReference type="EMBL" id="GGF99378.1"/>
    </source>
</evidence>